<dbReference type="EMBL" id="VZPO01000002">
    <property type="protein sequence ID" value="KAB0507322.1"/>
    <property type="molecule type" value="Genomic_DNA"/>
</dbReference>
<organism evidence="2 3">
    <name type="scientific">Pseudomonas lini</name>
    <dbReference type="NCBI Taxonomy" id="163011"/>
    <lineage>
        <taxon>Bacteria</taxon>
        <taxon>Pseudomonadati</taxon>
        <taxon>Pseudomonadota</taxon>
        <taxon>Gammaproteobacteria</taxon>
        <taxon>Pseudomonadales</taxon>
        <taxon>Pseudomonadaceae</taxon>
        <taxon>Pseudomonas</taxon>
    </lineage>
</organism>
<dbReference type="RefSeq" id="WP_038983218.1">
    <property type="nucleotide sequence ID" value="NZ_JABTYG010000001.1"/>
</dbReference>
<reference evidence="3" key="1">
    <citation type="submission" date="2016-10" db="EMBL/GenBank/DDBJ databases">
        <authorList>
            <person name="Varghese N."/>
            <person name="Submissions S."/>
        </authorList>
    </citation>
    <scope>NUCLEOTIDE SEQUENCE [LARGE SCALE GENOMIC DNA]</scope>
    <source>
        <strain evidence="3">BS3782</strain>
    </source>
</reference>
<proteinExistence type="predicted"/>
<dbReference type="AlphaFoldDB" id="A0A0J6HEH6"/>
<gene>
    <name evidence="1" type="ORF">F7R14_05585</name>
    <name evidence="2" type="ORF">SAMN04490191_4087</name>
</gene>
<sequence length="167" mass="18512">MTMETVLMNMITQRKRQAVNAGTCTGMINNAEAFNAGLVELSERLFPLPHGEAYVMFARQRDSEPDYTTKELTLSFSKGLANDTYDLVPNSHRVRLTFADNSDPAKPVIYTQREGTAELEYDDSTGIFSGDLKSVIVENRDDDVLKELTMDVVFSAKGNITMSSLAA</sequence>
<name>A0A0J6HEH6_9PSED</name>
<reference evidence="2" key="2">
    <citation type="submission" date="2016-10" db="EMBL/GenBank/DDBJ databases">
        <authorList>
            <person name="de Groot N.N."/>
        </authorList>
    </citation>
    <scope>NUCLEOTIDE SEQUENCE [LARGE SCALE GENOMIC DNA]</scope>
    <source>
        <strain evidence="2">BS3782</strain>
    </source>
</reference>
<accession>A0A0J6HEH6</accession>
<dbReference type="PATRIC" id="fig|163011.3.peg.1572"/>
<dbReference type="Proteomes" id="UP000434925">
    <property type="component" value="Unassembled WGS sequence"/>
</dbReference>
<keyword evidence="3" id="KW-1185">Reference proteome</keyword>
<dbReference type="Proteomes" id="UP000182814">
    <property type="component" value="Chromosome I"/>
</dbReference>
<evidence type="ECO:0000313" key="2">
    <source>
        <dbReference type="EMBL" id="SDT35740.1"/>
    </source>
</evidence>
<dbReference type="EMBL" id="LT629746">
    <property type="protein sequence ID" value="SDT35740.1"/>
    <property type="molecule type" value="Genomic_DNA"/>
</dbReference>
<evidence type="ECO:0000313" key="1">
    <source>
        <dbReference type="EMBL" id="KAB0507322.1"/>
    </source>
</evidence>
<evidence type="ECO:0000313" key="3">
    <source>
        <dbReference type="Proteomes" id="UP000182814"/>
    </source>
</evidence>
<reference evidence="1 4" key="3">
    <citation type="submission" date="2019-09" db="EMBL/GenBank/DDBJ databases">
        <title>Draft genome sequences of 48 bacterial type strains from the CCUG.</title>
        <authorList>
            <person name="Tunovic T."/>
            <person name="Pineiro-Iglesias B."/>
            <person name="Unosson C."/>
            <person name="Inganas E."/>
            <person name="Ohlen M."/>
            <person name="Cardew S."/>
            <person name="Jensie-Markopoulos S."/>
            <person name="Salva-Serra F."/>
            <person name="Jaen-Luchoro D."/>
            <person name="Karlsson R."/>
            <person name="Svensson-Stadler L."/>
            <person name="Chun J."/>
            <person name="Moore E."/>
        </authorList>
    </citation>
    <scope>NUCLEOTIDE SEQUENCE [LARGE SCALE GENOMIC DNA]</scope>
    <source>
        <strain evidence="1 4">CCUG 51522</strain>
    </source>
</reference>
<protein>
    <submittedName>
        <fullName evidence="2">Uncharacterized protein</fullName>
    </submittedName>
</protein>
<evidence type="ECO:0000313" key="4">
    <source>
        <dbReference type="Proteomes" id="UP000434925"/>
    </source>
</evidence>